<proteinExistence type="predicted"/>
<feature type="non-terminal residue" evidence="1">
    <location>
        <position position="39"/>
    </location>
</feature>
<evidence type="ECO:0000313" key="1">
    <source>
        <dbReference type="EMBL" id="MCI27821.1"/>
    </source>
</evidence>
<keyword evidence="2" id="KW-1185">Reference proteome</keyword>
<accession>A0A392QTW6</accession>
<name>A0A392QTW6_9FABA</name>
<sequence length="39" mass="4433">MRPLFSPILRFVKLMEKGTVIELNGEGEVKFVLENAILT</sequence>
<dbReference type="AlphaFoldDB" id="A0A392QTW6"/>
<comment type="caution">
    <text evidence="1">The sequence shown here is derived from an EMBL/GenBank/DDBJ whole genome shotgun (WGS) entry which is preliminary data.</text>
</comment>
<protein>
    <submittedName>
        <fullName evidence="1">Uncharacterized protein</fullName>
    </submittedName>
</protein>
<reference evidence="1 2" key="1">
    <citation type="journal article" date="2018" name="Front. Plant Sci.">
        <title>Red Clover (Trifolium pratense) and Zigzag Clover (T. medium) - A Picture of Genomic Similarities and Differences.</title>
        <authorList>
            <person name="Dluhosova J."/>
            <person name="Istvanek J."/>
            <person name="Nedelnik J."/>
            <person name="Repkova J."/>
        </authorList>
    </citation>
    <scope>NUCLEOTIDE SEQUENCE [LARGE SCALE GENOMIC DNA]</scope>
    <source>
        <strain evidence="2">cv. 10/8</strain>
        <tissue evidence="1">Leaf</tissue>
    </source>
</reference>
<evidence type="ECO:0000313" key="2">
    <source>
        <dbReference type="Proteomes" id="UP000265520"/>
    </source>
</evidence>
<organism evidence="1 2">
    <name type="scientific">Trifolium medium</name>
    <dbReference type="NCBI Taxonomy" id="97028"/>
    <lineage>
        <taxon>Eukaryota</taxon>
        <taxon>Viridiplantae</taxon>
        <taxon>Streptophyta</taxon>
        <taxon>Embryophyta</taxon>
        <taxon>Tracheophyta</taxon>
        <taxon>Spermatophyta</taxon>
        <taxon>Magnoliopsida</taxon>
        <taxon>eudicotyledons</taxon>
        <taxon>Gunneridae</taxon>
        <taxon>Pentapetalae</taxon>
        <taxon>rosids</taxon>
        <taxon>fabids</taxon>
        <taxon>Fabales</taxon>
        <taxon>Fabaceae</taxon>
        <taxon>Papilionoideae</taxon>
        <taxon>50 kb inversion clade</taxon>
        <taxon>NPAAA clade</taxon>
        <taxon>Hologalegina</taxon>
        <taxon>IRL clade</taxon>
        <taxon>Trifolieae</taxon>
        <taxon>Trifolium</taxon>
    </lineage>
</organism>
<dbReference type="EMBL" id="LXQA010161585">
    <property type="protein sequence ID" value="MCI27821.1"/>
    <property type="molecule type" value="Genomic_DNA"/>
</dbReference>
<dbReference type="Proteomes" id="UP000265520">
    <property type="component" value="Unassembled WGS sequence"/>
</dbReference>